<dbReference type="SUPFAM" id="SSF63501">
    <property type="entry name" value="Frizzled cysteine-rich domain"/>
    <property type="match status" value="1"/>
</dbReference>
<dbReference type="InterPro" id="IPR001314">
    <property type="entry name" value="Peptidase_S1A"/>
</dbReference>
<dbReference type="PANTHER" id="PTHR24252:SF7">
    <property type="entry name" value="HYALIN"/>
    <property type="match status" value="1"/>
</dbReference>
<dbReference type="GO" id="GO:0004252">
    <property type="term" value="F:serine-type endopeptidase activity"/>
    <property type="evidence" value="ECO:0007669"/>
    <property type="project" value="InterPro"/>
</dbReference>
<dbReference type="PROSITE" id="PS50287">
    <property type="entry name" value="SRCR_2"/>
    <property type="match status" value="1"/>
</dbReference>
<feature type="disulfide bond" evidence="4">
    <location>
        <begin position="955"/>
        <end position="973"/>
    </location>
</feature>
<dbReference type="FunFam" id="1.10.2000.10:FF:000019">
    <property type="entry name" value="Corin, isoform B"/>
    <property type="match status" value="1"/>
</dbReference>
<comment type="subcellular location">
    <subcellularLocation>
        <location evidence="1">Cell membrane</location>
        <topology evidence="1">Single-pass membrane protein</topology>
    </subcellularLocation>
</comment>
<gene>
    <name evidence="12" type="primary">LOC115631957</name>
</gene>
<evidence type="ECO:0000259" key="9">
    <source>
        <dbReference type="PROSITE" id="PS50240"/>
    </source>
</evidence>
<feature type="compositionally biased region" description="Low complexity" evidence="7">
    <location>
        <begin position="378"/>
        <end position="400"/>
    </location>
</feature>
<feature type="region of interest" description="Disordered" evidence="7">
    <location>
        <begin position="571"/>
        <end position="629"/>
    </location>
</feature>
<keyword evidence="6" id="KW-0378">Hydrolase</keyword>
<dbReference type="InterPro" id="IPR036790">
    <property type="entry name" value="Frizzled_dom_sf"/>
</dbReference>
<feature type="compositionally biased region" description="Low complexity" evidence="7">
    <location>
        <begin position="419"/>
        <end position="466"/>
    </location>
</feature>
<feature type="compositionally biased region" description="Low complexity" evidence="7">
    <location>
        <begin position="613"/>
        <end position="627"/>
    </location>
</feature>
<name>A0A6J2U8L2_DROLE</name>
<protein>
    <submittedName>
        <fullName evidence="12">Uncharacterized protein LOC115631957</fullName>
    </submittedName>
</protein>
<dbReference type="CDD" id="cd00190">
    <property type="entry name" value="Tryp_SPc"/>
    <property type="match status" value="1"/>
</dbReference>
<dbReference type="CDD" id="cd00112">
    <property type="entry name" value="LDLa"/>
    <property type="match status" value="2"/>
</dbReference>
<dbReference type="Gene3D" id="4.10.400.10">
    <property type="entry name" value="Low-density Lipoprotein Receptor"/>
    <property type="match status" value="2"/>
</dbReference>
<evidence type="ECO:0000256" key="4">
    <source>
        <dbReference type="PROSITE-ProRule" id="PRU00124"/>
    </source>
</evidence>
<dbReference type="GO" id="GO:0006508">
    <property type="term" value="P:proteolysis"/>
    <property type="evidence" value="ECO:0007669"/>
    <property type="project" value="UniProtKB-KW"/>
</dbReference>
<dbReference type="InterPro" id="IPR002172">
    <property type="entry name" value="LDrepeatLR_classA_rpt"/>
</dbReference>
<dbReference type="Pfam" id="PF01392">
    <property type="entry name" value="Fz"/>
    <property type="match status" value="1"/>
</dbReference>
<dbReference type="SMART" id="SM00192">
    <property type="entry name" value="LDLa"/>
    <property type="match status" value="2"/>
</dbReference>
<keyword evidence="6" id="KW-0645">Protease</keyword>
<feature type="domain" description="SRCR" evidence="10">
    <location>
        <begin position="983"/>
        <end position="1029"/>
    </location>
</feature>
<feature type="compositionally biased region" description="Low complexity" evidence="7">
    <location>
        <begin position="289"/>
        <end position="307"/>
    </location>
</feature>
<dbReference type="InterPro" id="IPR018114">
    <property type="entry name" value="TRYPSIN_HIS"/>
</dbReference>
<feature type="disulfide bond" evidence="4">
    <location>
        <begin position="930"/>
        <end position="945"/>
    </location>
</feature>
<dbReference type="PANTHER" id="PTHR24252">
    <property type="entry name" value="ACROSIN-RELATED"/>
    <property type="match status" value="1"/>
</dbReference>
<dbReference type="PROSITE" id="PS00135">
    <property type="entry name" value="TRYPSIN_SER"/>
    <property type="match status" value="1"/>
</dbReference>
<feature type="disulfide bond" evidence="4">
    <location>
        <begin position="967"/>
        <end position="982"/>
    </location>
</feature>
<feature type="domain" description="FZ" evidence="8">
    <location>
        <begin position="777"/>
        <end position="898"/>
    </location>
</feature>
<evidence type="ECO:0000256" key="3">
    <source>
        <dbReference type="PROSITE-ProRule" id="PRU00090"/>
    </source>
</evidence>
<feature type="disulfide bond" evidence="4">
    <location>
        <begin position="918"/>
        <end position="936"/>
    </location>
</feature>
<dbReference type="FunFam" id="2.40.10.10:FF:000151">
    <property type="entry name" value="Corin, isoform B"/>
    <property type="match status" value="1"/>
</dbReference>
<dbReference type="CTD" id="10699"/>
<feature type="region of interest" description="Disordered" evidence="7">
    <location>
        <begin position="479"/>
        <end position="559"/>
    </location>
</feature>
<dbReference type="Gene3D" id="1.10.2000.10">
    <property type="entry name" value="Frizzled cysteine-rich domain"/>
    <property type="match status" value="1"/>
</dbReference>
<feature type="compositionally biased region" description="Polar residues" evidence="7">
    <location>
        <begin position="312"/>
        <end position="335"/>
    </location>
</feature>
<feature type="domain" description="Peptidase S1" evidence="9">
    <location>
        <begin position="1106"/>
        <end position="1350"/>
    </location>
</feature>
<dbReference type="InterPro" id="IPR001254">
    <property type="entry name" value="Trypsin_dom"/>
</dbReference>
<dbReference type="InterPro" id="IPR033116">
    <property type="entry name" value="TRYPSIN_SER"/>
</dbReference>
<comment type="caution">
    <text evidence="5">Lacks conserved residue(s) required for the propagation of feature annotation.</text>
</comment>
<evidence type="ECO:0000256" key="7">
    <source>
        <dbReference type="SAM" id="MobiDB-lite"/>
    </source>
</evidence>
<evidence type="ECO:0000256" key="5">
    <source>
        <dbReference type="PROSITE-ProRule" id="PRU00196"/>
    </source>
</evidence>
<feature type="region of interest" description="Disordered" evidence="7">
    <location>
        <begin position="371"/>
        <end position="466"/>
    </location>
</feature>
<dbReference type="PROSITE" id="PS50038">
    <property type="entry name" value="FZ"/>
    <property type="match status" value="1"/>
</dbReference>
<evidence type="ECO:0000313" key="11">
    <source>
        <dbReference type="Proteomes" id="UP000504634"/>
    </source>
</evidence>
<accession>A0A6J2U8L2</accession>
<dbReference type="SMART" id="SM00063">
    <property type="entry name" value="FRI"/>
    <property type="match status" value="1"/>
</dbReference>
<dbReference type="InterPro" id="IPR043504">
    <property type="entry name" value="Peptidase_S1_PA_chymotrypsin"/>
</dbReference>
<dbReference type="SUPFAM" id="SSF57424">
    <property type="entry name" value="LDL receptor-like module"/>
    <property type="match status" value="2"/>
</dbReference>
<feature type="compositionally biased region" description="Low complexity" evidence="7">
    <location>
        <begin position="538"/>
        <end position="551"/>
    </location>
</feature>
<dbReference type="Pfam" id="PF00057">
    <property type="entry name" value="Ldl_recept_a"/>
    <property type="match status" value="1"/>
</dbReference>
<keyword evidence="11" id="KW-1185">Reference proteome</keyword>
<feature type="disulfide bond" evidence="3">
    <location>
        <begin position="859"/>
        <end position="883"/>
    </location>
</feature>
<dbReference type="PROSITE" id="PS50240">
    <property type="entry name" value="TRYPSIN_DOM"/>
    <property type="match status" value="1"/>
</dbReference>
<reference evidence="12" key="1">
    <citation type="submission" date="2025-08" db="UniProtKB">
        <authorList>
            <consortium name="RefSeq"/>
        </authorList>
    </citation>
    <scope>IDENTIFICATION</scope>
    <source>
        <strain evidence="12">11010-0011.00</strain>
        <tissue evidence="12">Whole body</tissue>
    </source>
</reference>
<evidence type="ECO:0000313" key="12">
    <source>
        <dbReference type="RefSeq" id="XP_030384679.1"/>
    </source>
</evidence>
<dbReference type="SUPFAM" id="SSF50494">
    <property type="entry name" value="Trypsin-like serine proteases"/>
    <property type="match status" value="1"/>
</dbReference>
<dbReference type="PROSITE" id="PS50068">
    <property type="entry name" value="LDLRA_2"/>
    <property type="match status" value="2"/>
</dbReference>
<feature type="disulfide bond" evidence="4">
    <location>
        <begin position="948"/>
        <end position="960"/>
    </location>
</feature>
<dbReference type="InterPro" id="IPR009003">
    <property type="entry name" value="Peptidase_S1_PA"/>
</dbReference>
<dbReference type="Gene3D" id="2.40.10.10">
    <property type="entry name" value="Trypsin-like serine proteases"/>
    <property type="match status" value="1"/>
</dbReference>
<dbReference type="InterPro" id="IPR001190">
    <property type="entry name" value="SRCR"/>
</dbReference>
<feature type="compositionally biased region" description="Polar residues" evidence="7">
    <location>
        <begin position="599"/>
        <end position="612"/>
    </location>
</feature>
<evidence type="ECO:0000259" key="10">
    <source>
        <dbReference type="PROSITE" id="PS50287"/>
    </source>
</evidence>
<dbReference type="GeneID" id="115631957"/>
<dbReference type="Proteomes" id="UP000504634">
    <property type="component" value="Unplaced"/>
</dbReference>
<dbReference type="RefSeq" id="XP_030384679.1">
    <property type="nucleotide sequence ID" value="XM_030528819.1"/>
</dbReference>
<organism evidence="11 12">
    <name type="scientific">Drosophila lebanonensis</name>
    <name type="common">Fruit fly</name>
    <name type="synonym">Scaptodrosophila lebanonensis</name>
    <dbReference type="NCBI Taxonomy" id="7225"/>
    <lineage>
        <taxon>Eukaryota</taxon>
        <taxon>Metazoa</taxon>
        <taxon>Ecdysozoa</taxon>
        <taxon>Arthropoda</taxon>
        <taxon>Hexapoda</taxon>
        <taxon>Insecta</taxon>
        <taxon>Pterygota</taxon>
        <taxon>Neoptera</taxon>
        <taxon>Endopterygota</taxon>
        <taxon>Diptera</taxon>
        <taxon>Brachycera</taxon>
        <taxon>Muscomorpha</taxon>
        <taxon>Ephydroidea</taxon>
        <taxon>Drosophilidae</taxon>
        <taxon>Scaptodrosophila</taxon>
    </lineage>
</organism>
<dbReference type="CDD" id="cd07066">
    <property type="entry name" value="CRD_FZ"/>
    <property type="match status" value="1"/>
</dbReference>
<feature type="compositionally biased region" description="Polar residues" evidence="7">
    <location>
        <begin position="579"/>
        <end position="591"/>
    </location>
</feature>
<dbReference type="Pfam" id="PF00089">
    <property type="entry name" value="Trypsin"/>
    <property type="match status" value="1"/>
</dbReference>
<dbReference type="SMART" id="SM00020">
    <property type="entry name" value="Tryp_SPc"/>
    <property type="match status" value="1"/>
</dbReference>
<dbReference type="PROSITE" id="PS00134">
    <property type="entry name" value="TRYPSIN_HIS"/>
    <property type="match status" value="1"/>
</dbReference>
<evidence type="ECO:0000256" key="2">
    <source>
        <dbReference type="ARBA" id="ARBA00023157"/>
    </source>
</evidence>
<keyword evidence="6" id="KW-0720">Serine protease</keyword>
<keyword evidence="2 4" id="KW-1015">Disulfide bond</keyword>
<dbReference type="GO" id="GO:0005886">
    <property type="term" value="C:plasma membrane"/>
    <property type="evidence" value="ECO:0007669"/>
    <property type="project" value="UniProtKB-SubCell"/>
</dbReference>
<sequence length="1407" mass="153756">MKALDINQPQSLTVTGQLTSEEQRNAIRSERASSLALPLNSLLDFYDKQQEQCKSVSLLPTRVASMVRRHSSHYYPMLEDKQHPLQVSSERPTELLVNGAKQKFCKSAGSATSKPTVVRVDTPVTPPPPIPRRMFRGKSAWHANETGINDVSMQIQASMALSARNALQQQRQESIATVFVYPQQTNSAPAGVPASSGGKVVGDVVDAAYMPSQSTGLVDMSARPMYADADGISDDDRMSLENSVFDESLTSTPVKVGSSHGRYASAGRAMGTLGIDLSLSHIVKRANRSSSSTVDSTTMSSGYGSSGHSERFASTSTTADFRSRFSSVDTQSSLDGSLVEKPNDSPLSKDTFKLERAAFHDVMHKINNNEVRGMCTPSNNNNSNNNSLTRSTSASNRSALPVVPARKPTGANNMLPPCNNSGHNSSSDSNKDTSSVSASASTSSAASAGSTSTMSSSSLGTGPSPGMPATVAAVAVATNNQKRPVPPVPPVRTHNSFESTESNAKTQAASSQPQSIRNKLNRTKPPPITYPKLQQRQDSTLSSDSYSITSSPGYNSKNLMETPLLQPAIRKSGPGVAQRQPTIGSADQATTRFVIGGNSHPSSISRGKNNFRQDSTISSDSFSQTSSPGYNSKIMEAPLLPSLSAKRLCSAPAPIICQGVQHEPIEELEPSQTLTALNKCMTTPSSLQTIVRFQNGAPHTMSLQNQIITRRKSSNPYITNGRLKFRLFQILINAFALLAIAGGLAAYFNAYPTIKFVNKTIINTIHVEELSSFGKNPAPGTCLPIIVKFCQGPQIPYNYTVFPNYIGHFGQLETQVDLDSYEALVDVRCYELVSLFLCTLFVPKCGSTGATVPPCKTLCTETMRRCGFFFDVFGLSLPEYLNCKLFKDFSSAEDCVGLDEVRDVMIAATNPKCDGFQCDQNRCLPKEYVCDGHLDCMDQADEAKCERCEQDEIYCGDDRCIGPKHICDGIIDCPYGQDERNCLRLSERNGDVGIGVLEVFRISMRQWMPACVKNWDRGVSPSAVCSILGYSAVNATSVVTQRTHRPLLAAVNVTDTWKMYAKKRSTLMQEFSNCKQSEDYPIAELTCSNYECGKVKRGRHKPARRIIGGSKANPGNWPFLAAILGGPEKIFYCAGVLISDQWVLTASHCVGNHTVIDLEDWTIQLGVTRRNSFTYTGQKIKVKTVIPHPQYNMAIAHDNDIALFQLATRVAFHEHLLPVCLPPPNVKFLRPDQLCTVIGWGKREDKDPKSTYEFIVNEVQVPIIRRAQCDEWLDNLTVSEGMVCAGYDDGGKDACQGDSGGPLLCPYPGEKDRWFVGGIVSWGIMCAHPKLPGVYANVIKYVPWIQEQMQKYTRPISEDRVLKYDSHPGGPDILSKMATGPIRSRKPFYYHNGKPMGIDYYDSGEKK</sequence>
<feature type="compositionally biased region" description="Polar residues" evidence="7">
    <location>
        <begin position="493"/>
        <end position="518"/>
    </location>
</feature>
<dbReference type="InterPro" id="IPR036055">
    <property type="entry name" value="LDL_receptor-like_sf"/>
</dbReference>
<proteinExistence type="predicted"/>
<dbReference type="OrthoDB" id="5979691at2759"/>
<dbReference type="InterPro" id="IPR020067">
    <property type="entry name" value="Frizzled_dom"/>
</dbReference>
<dbReference type="PRINTS" id="PR00722">
    <property type="entry name" value="CHYMOTRYPSIN"/>
</dbReference>
<evidence type="ECO:0000259" key="8">
    <source>
        <dbReference type="PROSITE" id="PS50038"/>
    </source>
</evidence>
<evidence type="ECO:0000256" key="1">
    <source>
        <dbReference type="ARBA" id="ARBA00004162"/>
    </source>
</evidence>
<evidence type="ECO:0000256" key="6">
    <source>
        <dbReference type="RuleBase" id="RU363034"/>
    </source>
</evidence>
<feature type="region of interest" description="Disordered" evidence="7">
    <location>
        <begin position="286"/>
        <end position="347"/>
    </location>
</feature>